<reference evidence="1" key="2">
    <citation type="journal article" date="2014" name="ISME J.">
        <title>Microbial stratification in low pH oxic and suboxic macroscopic growths along an acid mine drainage.</title>
        <authorList>
            <person name="Mendez-Garcia C."/>
            <person name="Mesa V."/>
            <person name="Sprenger R.R."/>
            <person name="Richter M."/>
            <person name="Diez M.S."/>
            <person name="Solano J."/>
            <person name="Bargiela R."/>
            <person name="Golyshina O.V."/>
            <person name="Manteca A."/>
            <person name="Ramos J.L."/>
            <person name="Gallego J.R."/>
            <person name="Llorente I."/>
            <person name="Martins Dos Santos V.A."/>
            <person name="Jensen O.N."/>
            <person name="Pelaez A.I."/>
            <person name="Sanchez J."/>
            <person name="Ferrer M."/>
        </authorList>
    </citation>
    <scope>NUCLEOTIDE SEQUENCE</scope>
</reference>
<dbReference type="AlphaFoldDB" id="T1ATI4"/>
<comment type="caution">
    <text evidence="1">The sequence shown here is derived from an EMBL/GenBank/DDBJ whole genome shotgun (WGS) entry which is preliminary data.</text>
</comment>
<proteinExistence type="predicted"/>
<organism evidence="1">
    <name type="scientific">mine drainage metagenome</name>
    <dbReference type="NCBI Taxonomy" id="410659"/>
    <lineage>
        <taxon>unclassified sequences</taxon>
        <taxon>metagenomes</taxon>
        <taxon>ecological metagenomes</taxon>
    </lineage>
</organism>
<protein>
    <submittedName>
        <fullName evidence="1">NADH-quinone oxidoreductase, E subunit</fullName>
    </submittedName>
</protein>
<reference evidence="1" key="1">
    <citation type="submission" date="2013-08" db="EMBL/GenBank/DDBJ databases">
        <authorList>
            <person name="Mendez C."/>
            <person name="Richter M."/>
            <person name="Ferrer M."/>
            <person name="Sanchez J."/>
        </authorList>
    </citation>
    <scope>NUCLEOTIDE SEQUENCE</scope>
</reference>
<name>T1ATI4_9ZZZZ</name>
<feature type="non-terminal residue" evidence="1">
    <location>
        <position position="1"/>
    </location>
</feature>
<sequence>VAHAERKLGIKLDESTPDGRIFLKEEHECLAACTGAPNDDG</sequence>
<accession>T1ATI4</accession>
<gene>
    <name evidence="1" type="ORF">B2A_03551</name>
</gene>
<dbReference type="Gene3D" id="3.40.30.10">
    <property type="entry name" value="Glutaredoxin"/>
    <property type="match status" value="1"/>
</dbReference>
<evidence type="ECO:0000313" key="1">
    <source>
        <dbReference type="EMBL" id="EQD60697.1"/>
    </source>
</evidence>
<dbReference type="EMBL" id="AUZZ01002378">
    <property type="protein sequence ID" value="EQD60697.1"/>
    <property type="molecule type" value="Genomic_DNA"/>
</dbReference>
<dbReference type="Pfam" id="PF01257">
    <property type="entry name" value="2Fe-2S_thioredx"/>
    <property type="match status" value="1"/>
</dbReference>